<accession>A0A7S3CRS8</accession>
<dbReference type="EMBL" id="HBIA01013981">
    <property type="protein sequence ID" value="CAE0235263.1"/>
    <property type="molecule type" value="Transcribed_RNA"/>
</dbReference>
<dbReference type="AlphaFoldDB" id="A0A7S3CRS8"/>
<protein>
    <submittedName>
        <fullName evidence="1">Uncharacterized protein</fullName>
    </submittedName>
</protein>
<proteinExistence type="predicted"/>
<sequence>MCNYNSDLFIANRQREAVLKVVLVNCQKPIERYEADFNVESVDGMALVQELLDRKPLVNVAQSSAYNIYRDQGRNTCISYTELTMLLNDLNIRSQPKDATGRSIIYFNIDNVMKF</sequence>
<evidence type="ECO:0000313" key="1">
    <source>
        <dbReference type="EMBL" id="CAE0235263.1"/>
    </source>
</evidence>
<organism evidence="1">
    <name type="scientific">Strombidium rassoulzadegani</name>
    <dbReference type="NCBI Taxonomy" id="1082188"/>
    <lineage>
        <taxon>Eukaryota</taxon>
        <taxon>Sar</taxon>
        <taxon>Alveolata</taxon>
        <taxon>Ciliophora</taxon>
        <taxon>Intramacronucleata</taxon>
        <taxon>Spirotrichea</taxon>
        <taxon>Oligotrichia</taxon>
        <taxon>Strombidiidae</taxon>
        <taxon>Strombidium</taxon>
    </lineage>
</organism>
<reference evidence="1" key="1">
    <citation type="submission" date="2021-01" db="EMBL/GenBank/DDBJ databases">
        <authorList>
            <person name="Corre E."/>
            <person name="Pelletier E."/>
            <person name="Niang G."/>
            <person name="Scheremetjew M."/>
            <person name="Finn R."/>
            <person name="Kale V."/>
            <person name="Holt S."/>
            <person name="Cochrane G."/>
            <person name="Meng A."/>
            <person name="Brown T."/>
            <person name="Cohen L."/>
        </authorList>
    </citation>
    <scope>NUCLEOTIDE SEQUENCE</scope>
    <source>
        <strain evidence="1">Ras09</strain>
    </source>
</reference>
<name>A0A7S3CRS8_9SPIT</name>
<gene>
    <name evidence="1" type="ORF">SRAS04492_LOCUS7070</name>
</gene>